<evidence type="ECO:0000256" key="4">
    <source>
        <dbReference type="ARBA" id="ARBA00022475"/>
    </source>
</evidence>
<evidence type="ECO:0000256" key="2">
    <source>
        <dbReference type="ARBA" id="ARBA00007543"/>
    </source>
</evidence>
<dbReference type="PANTHER" id="PTHR43141">
    <property type="entry name" value="CYTOCHROME BD2 SUBUNIT II"/>
    <property type="match status" value="1"/>
</dbReference>
<keyword evidence="4" id="KW-1003">Cell membrane</keyword>
<feature type="transmembrane region" description="Helical" evidence="12">
    <location>
        <begin position="330"/>
        <end position="352"/>
    </location>
</feature>
<gene>
    <name evidence="14" type="primary">cydB</name>
    <name evidence="13" type="ORF">AXF12_10160</name>
    <name evidence="14" type="ORF">SAMEA44541418_02125</name>
</gene>
<proteinExistence type="inferred from homology"/>
<accession>A0AAX2H296</accession>
<dbReference type="RefSeq" id="WP_066430812.1">
    <property type="nucleotide sequence ID" value="NZ_CP014227.1"/>
</dbReference>
<keyword evidence="11 12" id="KW-0472">Membrane</keyword>
<evidence type="ECO:0000313" key="15">
    <source>
        <dbReference type="Proteomes" id="UP000065822"/>
    </source>
</evidence>
<dbReference type="InterPro" id="IPR003317">
    <property type="entry name" value="Cyt-d_oxidase_su2"/>
</dbReference>
<feature type="transmembrane region" description="Helical" evidence="12">
    <location>
        <begin position="107"/>
        <end position="125"/>
    </location>
</feature>
<keyword evidence="8" id="KW-0249">Electron transport</keyword>
<evidence type="ECO:0000256" key="8">
    <source>
        <dbReference type="ARBA" id="ARBA00022982"/>
    </source>
</evidence>
<comment type="subcellular location">
    <subcellularLocation>
        <location evidence="1">Cell membrane</location>
        <topology evidence="1">Multi-pass membrane protein</topology>
    </subcellularLocation>
</comment>
<reference evidence="13 15" key="1">
    <citation type="submission" date="2016-02" db="EMBL/GenBank/DDBJ databases">
        <authorList>
            <person name="Holder M.E."/>
            <person name="Ajami N.J."/>
            <person name="Petrosino J.F."/>
        </authorList>
    </citation>
    <scope>NUCLEOTIDE SEQUENCE [LARGE SCALE GENOMIC DNA]</scope>
    <source>
        <strain evidence="13 15">CCUG 32990</strain>
    </source>
</reference>
<dbReference type="GO" id="GO:0005886">
    <property type="term" value="C:plasma membrane"/>
    <property type="evidence" value="ECO:0007669"/>
    <property type="project" value="UniProtKB-SubCell"/>
</dbReference>
<keyword evidence="10" id="KW-0408">Iron</keyword>
<dbReference type="NCBIfam" id="TIGR00203">
    <property type="entry name" value="cydB"/>
    <property type="match status" value="1"/>
</dbReference>
<keyword evidence="6 12" id="KW-0812">Transmembrane</keyword>
<feature type="transmembrane region" description="Helical" evidence="12">
    <location>
        <begin position="137"/>
        <end position="157"/>
    </location>
</feature>
<evidence type="ECO:0000313" key="13">
    <source>
        <dbReference type="EMBL" id="AMD85842.1"/>
    </source>
</evidence>
<dbReference type="GO" id="GO:0016682">
    <property type="term" value="F:oxidoreductase activity, acting on diphenols and related substances as donors, oxygen as acceptor"/>
    <property type="evidence" value="ECO:0007669"/>
    <property type="project" value="TreeGrafter"/>
</dbReference>
<comment type="similarity">
    <text evidence="2">Belongs to the cytochrome ubiquinol oxidase subunit 2 family.</text>
</comment>
<dbReference type="AlphaFoldDB" id="A0AAX2H296"/>
<sequence>MAPILLNTAIDYAGHSATFLGVMYPTWWFIVVGFLITGYGILDGFDFGAAAWHLFLDNHKENDERRVALNAIGPVWDGNEAWLVIGGASIFAGFPVMYASLFSAMNTPFMLFLIFLIFRAISIEFRGKEPMQWWRNMWDTAYSVSSVVLAFLLGVVLGNVLQGLPLDANHEYTGEGLYGALFGFLNPYSLVTGAVTLFIFVVHGGLYLLMKTHGTIHDKLEKRVMGAFCLFLLLLIGATIYTFATPHLAANITGSTALIVASVLTYVVALCIPLFLKKKAFGKAFVSSALTIVMLMALVALNLHPIFLRSTGDPTGAITVYNAAATDKSLGVMLIIGGIGTPLLLAYTYFAYKVFRGKVQLDEHSY</sequence>
<evidence type="ECO:0000313" key="16">
    <source>
        <dbReference type="Proteomes" id="UP000215539"/>
    </source>
</evidence>
<evidence type="ECO:0000256" key="3">
    <source>
        <dbReference type="ARBA" id="ARBA00022448"/>
    </source>
</evidence>
<keyword evidence="7" id="KW-0479">Metal-binding</keyword>
<organism evidence="14 16">
    <name type="scientific">Capnocytophaga haemolytica</name>
    <dbReference type="NCBI Taxonomy" id="45243"/>
    <lineage>
        <taxon>Bacteria</taxon>
        <taxon>Pseudomonadati</taxon>
        <taxon>Bacteroidota</taxon>
        <taxon>Flavobacteriia</taxon>
        <taxon>Flavobacteriales</taxon>
        <taxon>Flavobacteriaceae</taxon>
        <taxon>Capnocytophaga</taxon>
    </lineage>
</organism>
<evidence type="ECO:0000256" key="5">
    <source>
        <dbReference type="ARBA" id="ARBA00022617"/>
    </source>
</evidence>
<dbReference type="GO" id="GO:0019646">
    <property type="term" value="P:aerobic electron transport chain"/>
    <property type="evidence" value="ECO:0007669"/>
    <property type="project" value="TreeGrafter"/>
</dbReference>
<dbReference type="GO" id="GO:0070069">
    <property type="term" value="C:cytochrome complex"/>
    <property type="evidence" value="ECO:0007669"/>
    <property type="project" value="TreeGrafter"/>
</dbReference>
<dbReference type="GO" id="GO:0046872">
    <property type="term" value="F:metal ion binding"/>
    <property type="evidence" value="ECO:0007669"/>
    <property type="project" value="UniProtKB-KW"/>
</dbReference>
<feature type="transmembrane region" description="Helical" evidence="12">
    <location>
        <begin position="288"/>
        <end position="307"/>
    </location>
</feature>
<evidence type="ECO:0000256" key="11">
    <source>
        <dbReference type="ARBA" id="ARBA00023136"/>
    </source>
</evidence>
<dbReference type="Proteomes" id="UP000065822">
    <property type="component" value="Chromosome"/>
</dbReference>
<feature type="transmembrane region" description="Helical" evidence="12">
    <location>
        <begin position="27"/>
        <end position="56"/>
    </location>
</feature>
<name>A0AAX2H296_9FLAO</name>
<dbReference type="Proteomes" id="UP000215539">
    <property type="component" value="Chromosome 1"/>
</dbReference>
<dbReference type="EC" id="1.10.3.-" evidence="14"/>
<feature type="transmembrane region" description="Helical" evidence="12">
    <location>
        <begin position="256"/>
        <end position="276"/>
    </location>
</feature>
<dbReference type="GO" id="GO:0009055">
    <property type="term" value="F:electron transfer activity"/>
    <property type="evidence" value="ECO:0007669"/>
    <property type="project" value="TreeGrafter"/>
</dbReference>
<feature type="transmembrane region" description="Helical" evidence="12">
    <location>
        <begin position="177"/>
        <end position="203"/>
    </location>
</feature>
<evidence type="ECO:0000256" key="7">
    <source>
        <dbReference type="ARBA" id="ARBA00022723"/>
    </source>
</evidence>
<evidence type="ECO:0000256" key="10">
    <source>
        <dbReference type="ARBA" id="ARBA00023004"/>
    </source>
</evidence>
<dbReference type="PIRSF" id="PIRSF000267">
    <property type="entry name" value="Cyt_oxidse_sub2"/>
    <property type="match status" value="1"/>
</dbReference>
<dbReference type="PANTHER" id="PTHR43141:SF5">
    <property type="entry name" value="CYTOCHROME BD-I UBIQUINOL OXIDASE SUBUNIT 2"/>
    <property type="match status" value="1"/>
</dbReference>
<dbReference type="EMBL" id="LT906449">
    <property type="protein sequence ID" value="SNV15629.1"/>
    <property type="molecule type" value="Genomic_DNA"/>
</dbReference>
<protein>
    <submittedName>
        <fullName evidence="13">Cytochrome D oxidase subunit I</fullName>
    </submittedName>
    <submittedName>
        <fullName evidence="14">Cytochrome d ubiquinol oxidase subunit 2</fullName>
        <ecNumber evidence="14">1.10.3.-</ecNumber>
    </submittedName>
</protein>
<reference evidence="14 16" key="2">
    <citation type="submission" date="2017-06" db="EMBL/GenBank/DDBJ databases">
        <authorList>
            <consortium name="Pathogen Informatics"/>
        </authorList>
    </citation>
    <scope>NUCLEOTIDE SEQUENCE [LARGE SCALE GENOMIC DNA]</scope>
    <source>
        <strain evidence="14 16">NCTC12947</strain>
    </source>
</reference>
<keyword evidence="15" id="KW-1185">Reference proteome</keyword>
<evidence type="ECO:0000256" key="1">
    <source>
        <dbReference type="ARBA" id="ARBA00004651"/>
    </source>
</evidence>
<dbReference type="EMBL" id="CP014227">
    <property type="protein sequence ID" value="AMD85842.1"/>
    <property type="molecule type" value="Genomic_DNA"/>
</dbReference>
<keyword evidence="14" id="KW-0560">Oxidoreductase</keyword>
<keyword evidence="3" id="KW-0813">Transport</keyword>
<evidence type="ECO:0000256" key="9">
    <source>
        <dbReference type="ARBA" id="ARBA00022989"/>
    </source>
</evidence>
<feature type="transmembrane region" description="Helical" evidence="12">
    <location>
        <begin position="224"/>
        <end position="244"/>
    </location>
</feature>
<keyword evidence="5" id="KW-0349">Heme</keyword>
<evidence type="ECO:0000256" key="6">
    <source>
        <dbReference type="ARBA" id="ARBA00022692"/>
    </source>
</evidence>
<dbReference type="Pfam" id="PF02322">
    <property type="entry name" value="Cyt_bd_oxida_II"/>
    <property type="match status" value="1"/>
</dbReference>
<evidence type="ECO:0000313" key="14">
    <source>
        <dbReference type="EMBL" id="SNV15629.1"/>
    </source>
</evidence>
<dbReference type="KEGG" id="chg:AXF12_10160"/>
<evidence type="ECO:0000256" key="12">
    <source>
        <dbReference type="SAM" id="Phobius"/>
    </source>
</evidence>
<keyword evidence="9 12" id="KW-1133">Transmembrane helix</keyword>